<feature type="domain" description="NADH:flavin oxidoreductase/NADH oxidase N-terminal" evidence="10">
    <location>
        <begin position="13"/>
        <end position="360"/>
    </location>
</feature>
<comment type="cofactor">
    <cofactor evidence="2">
        <name>[4Fe-4S] cluster</name>
        <dbReference type="ChEBI" id="CHEBI:49883"/>
    </cofactor>
</comment>
<keyword evidence="6" id="KW-0479">Metal-binding</keyword>
<evidence type="ECO:0000256" key="8">
    <source>
        <dbReference type="ARBA" id="ARBA00023004"/>
    </source>
</evidence>
<dbReference type="Gene3D" id="3.40.50.720">
    <property type="entry name" value="NAD(P)-binding Rossmann-like Domain"/>
    <property type="match status" value="1"/>
</dbReference>
<dbReference type="RefSeq" id="WP_306825004.1">
    <property type="nucleotide sequence ID" value="NZ_JAUSQM010000001.1"/>
</dbReference>
<comment type="similarity">
    <text evidence="3">In the N-terminal section; belongs to the NADH:flavin oxidoreductase/NADH oxidase family.</text>
</comment>
<comment type="caution">
    <text evidence="12">The sequence shown here is derived from an EMBL/GenBank/DDBJ whole genome shotgun (WGS) entry which is preliminary data.</text>
</comment>
<evidence type="ECO:0000256" key="4">
    <source>
        <dbReference type="ARBA" id="ARBA00022630"/>
    </source>
</evidence>
<evidence type="ECO:0000256" key="7">
    <source>
        <dbReference type="ARBA" id="ARBA00023002"/>
    </source>
</evidence>
<dbReference type="InterPro" id="IPR013785">
    <property type="entry name" value="Aldolase_TIM"/>
</dbReference>
<protein>
    <submittedName>
        <fullName evidence="12">2,4-dienoyl-CoA reductase-like NADH-dependent reductase (Old Yellow Enzyme family)/siroheme synthase (Precorrin-2 oxidase/ferrochelatase)</fullName>
    </submittedName>
</protein>
<keyword evidence="4" id="KW-0285">Flavoprotein</keyword>
<keyword evidence="8" id="KW-0408">Iron</keyword>
<dbReference type="PANTHER" id="PTHR42917:SF2">
    <property type="entry name" value="2,4-DIENOYL-COA REDUCTASE [(2E)-ENOYL-COA-PRODUCING]"/>
    <property type="match status" value="1"/>
</dbReference>
<dbReference type="InterPro" id="IPR023753">
    <property type="entry name" value="FAD/NAD-binding_dom"/>
</dbReference>
<dbReference type="SUPFAM" id="SSF51905">
    <property type="entry name" value="FAD/NAD(P)-binding domain"/>
    <property type="match status" value="1"/>
</dbReference>
<dbReference type="PANTHER" id="PTHR42917">
    <property type="entry name" value="2,4-DIENOYL-COA REDUCTASE"/>
    <property type="match status" value="1"/>
</dbReference>
<evidence type="ECO:0000313" key="13">
    <source>
        <dbReference type="Proteomes" id="UP001240447"/>
    </source>
</evidence>
<organism evidence="12 13">
    <name type="scientific">Nocardioides massiliensis</name>
    <dbReference type="NCBI Taxonomy" id="1325935"/>
    <lineage>
        <taxon>Bacteria</taxon>
        <taxon>Bacillati</taxon>
        <taxon>Actinomycetota</taxon>
        <taxon>Actinomycetes</taxon>
        <taxon>Propionibacteriales</taxon>
        <taxon>Nocardioidaceae</taxon>
        <taxon>Nocardioides</taxon>
    </lineage>
</organism>
<evidence type="ECO:0000256" key="2">
    <source>
        <dbReference type="ARBA" id="ARBA00001966"/>
    </source>
</evidence>
<evidence type="ECO:0000259" key="10">
    <source>
        <dbReference type="Pfam" id="PF00724"/>
    </source>
</evidence>
<evidence type="ECO:0000313" key="12">
    <source>
        <dbReference type="EMBL" id="MDP9821877.1"/>
    </source>
</evidence>
<accession>A0ABT9NN80</accession>
<keyword evidence="9" id="KW-0411">Iron-sulfur</keyword>
<sequence length="657" mass="70860">MSPYPHLLSTGRIGSMELRNRIVLCPMGILLSNPDGSVSDTEVAFYEARARGGAGLLLIGTAQVAYPEGVNHPQMQAISDDRYLPGMRRLADAVHAHGSKIAAQLNYMGIYAQYDMLQGNPRVVAFEQPFPNPDEVGRMLPREEATAMAEAWLTPGANLEQKVADEDDIVRIIGRYADAAARCQRAGYDGVEIHAGHGYFIDSFLTPRNQRTDGWGGDLDGRTRVLLTVIRQVRETVGPDYPVWIRLNSREYHHEVGETFDEQSEVARRALAAGADAIHLTAYANTDVATSATDSYAPHRVQDLPRFAAELRRETGATVITYGRHDAAAADGLIADGTGDFVGFARRLLADPDMPRKLADSEGDRVRPCIYQYTCIGNIALRTPVRCAVNPQLGRDAEPLPTPTRPRQVLVVGAGPAGLEAAIRLNHAGHRVTLLERATEVGGMLRQAAAVDGPLADYLAWLRRTLADTDVELRLGEELRAPTAQGYDDVVLATGGDWSTIDHPAGALDVPSLASWLEDDDDTVGARVLVLGTSIAALRIAQICRARGRETTLVSPERYVGPELGALGRHRHIQDYLDAGGHLLLRTAYDAHEVEADTVIDVRPRVGADNPLVASLRAALPSDVRIHVIGEAAGPGAINAATQAALDLVLALAPAGR</sequence>
<reference evidence="12 13" key="1">
    <citation type="submission" date="2023-07" db="EMBL/GenBank/DDBJ databases">
        <title>Sequencing the genomes of 1000 actinobacteria strains.</title>
        <authorList>
            <person name="Klenk H.-P."/>
        </authorList>
    </citation>
    <scope>NUCLEOTIDE SEQUENCE [LARGE SCALE GENOMIC DNA]</scope>
    <source>
        <strain evidence="12 13">GD13</strain>
    </source>
</reference>
<dbReference type="Pfam" id="PF00724">
    <property type="entry name" value="Oxidored_FMN"/>
    <property type="match status" value="1"/>
</dbReference>
<dbReference type="SUPFAM" id="SSF51395">
    <property type="entry name" value="FMN-linked oxidoreductases"/>
    <property type="match status" value="1"/>
</dbReference>
<feature type="domain" description="FAD/NAD(P)-binding" evidence="11">
    <location>
        <begin position="408"/>
        <end position="560"/>
    </location>
</feature>
<keyword evidence="7" id="KW-0560">Oxidoreductase</keyword>
<dbReference type="CDD" id="cd02803">
    <property type="entry name" value="OYE_like_FMN_family"/>
    <property type="match status" value="1"/>
</dbReference>
<name>A0ABT9NN80_9ACTN</name>
<evidence type="ECO:0000256" key="3">
    <source>
        <dbReference type="ARBA" id="ARBA00011048"/>
    </source>
</evidence>
<proteinExistence type="inferred from homology"/>
<evidence type="ECO:0000256" key="6">
    <source>
        <dbReference type="ARBA" id="ARBA00022723"/>
    </source>
</evidence>
<dbReference type="InterPro" id="IPR036188">
    <property type="entry name" value="FAD/NAD-bd_sf"/>
</dbReference>
<dbReference type="PRINTS" id="PR00419">
    <property type="entry name" value="ADXRDTASE"/>
</dbReference>
<dbReference type="Gene3D" id="3.20.20.70">
    <property type="entry name" value="Aldolase class I"/>
    <property type="match status" value="1"/>
</dbReference>
<dbReference type="InterPro" id="IPR001155">
    <property type="entry name" value="OxRdtase_FMN_N"/>
</dbReference>
<comment type="cofactor">
    <cofactor evidence="1">
        <name>FMN</name>
        <dbReference type="ChEBI" id="CHEBI:58210"/>
    </cofactor>
</comment>
<keyword evidence="5" id="KW-0288">FMN</keyword>
<dbReference type="Proteomes" id="UP001240447">
    <property type="component" value="Unassembled WGS sequence"/>
</dbReference>
<keyword evidence="13" id="KW-1185">Reference proteome</keyword>
<evidence type="ECO:0000259" key="11">
    <source>
        <dbReference type="Pfam" id="PF07992"/>
    </source>
</evidence>
<evidence type="ECO:0000256" key="9">
    <source>
        <dbReference type="ARBA" id="ARBA00023014"/>
    </source>
</evidence>
<dbReference type="EMBL" id="JAUSQM010000001">
    <property type="protein sequence ID" value="MDP9821877.1"/>
    <property type="molecule type" value="Genomic_DNA"/>
</dbReference>
<dbReference type="Pfam" id="PF07992">
    <property type="entry name" value="Pyr_redox_2"/>
    <property type="match status" value="1"/>
</dbReference>
<gene>
    <name evidence="12" type="ORF">J2S59_001686</name>
</gene>
<evidence type="ECO:0000256" key="5">
    <source>
        <dbReference type="ARBA" id="ARBA00022643"/>
    </source>
</evidence>
<dbReference type="InterPro" id="IPR051793">
    <property type="entry name" value="NADH:flavin_oxidoreductase"/>
</dbReference>
<evidence type="ECO:0000256" key="1">
    <source>
        <dbReference type="ARBA" id="ARBA00001917"/>
    </source>
</evidence>
<dbReference type="Gene3D" id="3.50.50.60">
    <property type="entry name" value="FAD/NAD(P)-binding domain"/>
    <property type="match status" value="1"/>
</dbReference>